<feature type="transmembrane region" description="Helical" evidence="2">
    <location>
        <begin position="6"/>
        <end position="29"/>
    </location>
</feature>
<dbReference type="Gene3D" id="3.40.710.10">
    <property type="entry name" value="DD-peptidase/beta-lactamase superfamily"/>
    <property type="match status" value="1"/>
</dbReference>
<accession>A0A2N5NL33</accession>
<keyword evidence="2" id="KW-1133">Transmembrane helix</keyword>
<dbReference type="GO" id="GO:0008658">
    <property type="term" value="F:penicillin binding"/>
    <property type="evidence" value="ECO:0007669"/>
    <property type="project" value="InterPro"/>
</dbReference>
<evidence type="ECO:0000259" key="4">
    <source>
        <dbReference type="Pfam" id="PF05569"/>
    </source>
</evidence>
<dbReference type="InterPro" id="IPR008756">
    <property type="entry name" value="Peptidase_M56"/>
</dbReference>
<dbReference type="PANTHER" id="PTHR34978">
    <property type="entry name" value="POSSIBLE SENSOR-TRANSDUCER PROTEIN BLAR"/>
    <property type="match status" value="1"/>
</dbReference>
<gene>
    <name evidence="5" type="ORF">CDL18_03175</name>
</gene>
<evidence type="ECO:0000259" key="3">
    <source>
        <dbReference type="Pfam" id="PF00905"/>
    </source>
</evidence>
<dbReference type="NCBIfam" id="NF000326">
    <property type="entry name" value="blaR1_generic"/>
    <property type="match status" value="1"/>
</dbReference>
<feature type="domain" description="Penicillin-binding protein transpeptidase" evidence="3">
    <location>
        <begin position="387"/>
        <end position="589"/>
    </location>
</feature>
<dbReference type="RefSeq" id="WP_101879187.1">
    <property type="nucleotide sequence ID" value="NZ_CACRUK010000056.1"/>
</dbReference>
<dbReference type="SUPFAM" id="SSF56601">
    <property type="entry name" value="beta-lactamase/transpeptidase-like"/>
    <property type="match status" value="1"/>
</dbReference>
<evidence type="ECO:0008006" key="7">
    <source>
        <dbReference type="Google" id="ProtNLM"/>
    </source>
</evidence>
<dbReference type="AlphaFoldDB" id="A0A2N5NL33"/>
<evidence type="ECO:0000313" key="5">
    <source>
        <dbReference type="EMBL" id="PLT57208.1"/>
    </source>
</evidence>
<keyword evidence="2" id="KW-0472">Membrane</keyword>
<dbReference type="InterPro" id="IPR001460">
    <property type="entry name" value="PCN-bd_Tpept"/>
</dbReference>
<dbReference type="InterPro" id="IPR052173">
    <property type="entry name" value="Beta-lactam_resp_regulator"/>
</dbReference>
<dbReference type="Proteomes" id="UP000234849">
    <property type="component" value="Unassembled WGS sequence"/>
</dbReference>
<feature type="transmembrane region" description="Helical" evidence="2">
    <location>
        <begin position="112"/>
        <end position="132"/>
    </location>
</feature>
<sequence length="597" mass="68058">MFDFGIHFLICNIFISIFIGIMTGIKHLLRKCLSARMQYRLWFLLLSFMAVPFLPANIFSILQKFPALHLSDFPKRLFLSVPDGQVFIKEHSAIEKVNDFAVSISSKTSSPVHLLLFSLWAVGAVTMFVLAARSFLRLRTLEQSALPLQNQQVKRLYENCCKEMHCKKKIPIYSTAFLKSPVTVGLIHPRIYLPIHLISDFNAKDMRFMLLHELQHCRQKDTRIVFLMNLAGILYWFNPFVWYALKEMRCDRELSCDSAVLHLLDETDYQAYGNTLINFAEKISHIPFPYATGMSGSMKQIKRRILNIAAFQKETKRGKARGFLIYILIAFLSLSYAPVLAAAGSPQNEYRLPNDMKNISTIDLSNHFNGYQGSFVLYDTNQNAWNIFNIENAKERIAPNSTYKIYDALLGLESGIITPEDSDMTWNGEDYPFDAWEANQTLSSAMKNSVNWYFQSIDSQLGFHSVKSFLQKIQYGNQQTGSDIDLYWTDLSLKISPIEQVNLLKKFHDNEFQFAPQNIDAVKNSILLSSGSKSSLYGKTGTGRIDGKDVNGWFIGFWETADNVYYFATNIQGETETTGSKATEITTSVLSELNIGK</sequence>
<proteinExistence type="inferred from homology"/>
<name>A0A2N5NL33_MEDGN</name>
<feature type="transmembrane region" description="Helical" evidence="2">
    <location>
        <begin position="224"/>
        <end position="245"/>
    </location>
</feature>
<feature type="domain" description="Peptidase M56" evidence="4">
    <location>
        <begin position="10"/>
        <end position="308"/>
    </location>
</feature>
<protein>
    <recommendedName>
        <fullName evidence="7">BlaR1 family beta-lactam sensor/signal transducer</fullName>
    </recommendedName>
</protein>
<dbReference type="PANTHER" id="PTHR34978:SF3">
    <property type="entry name" value="SLR0241 PROTEIN"/>
    <property type="match status" value="1"/>
</dbReference>
<evidence type="ECO:0000256" key="2">
    <source>
        <dbReference type="SAM" id="Phobius"/>
    </source>
</evidence>
<keyword evidence="2" id="KW-0812">Transmembrane</keyword>
<reference evidence="5 6" key="1">
    <citation type="journal article" date="2017" name="Genome Med.">
        <title>A novel Ruminococcus gnavus clade enriched in inflammatory bowel disease patients.</title>
        <authorList>
            <person name="Hall A.B."/>
            <person name="Yassour M."/>
            <person name="Sauk J."/>
            <person name="Garner A."/>
            <person name="Jiang X."/>
            <person name="Arthur T."/>
            <person name="Lagoudas G.K."/>
            <person name="Vatanen T."/>
            <person name="Fornelos N."/>
            <person name="Wilson R."/>
            <person name="Bertha M."/>
            <person name="Cohen M."/>
            <person name="Garber J."/>
            <person name="Khalili H."/>
            <person name="Gevers D."/>
            <person name="Ananthakrishnan A.N."/>
            <person name="Kugathasan S."/>
            <person name="Lander E.S."/>
            <person name="Blainey P."/>
            <person name="Vlamakis H."/>
            <person name="Xavier R.J."/>
            <person name="Huttenhower C."/>
        </authorList>
    </citation>
    <scope>NUCLEOTIDE SEQUENCE [LARGE SCALE GENOMIC DNA]</scope>
    <source>
        <strain evidence="5 6">RJX1118</strain>
    </source>
</reference>
<dbReference type="Pfam" id="PF00905">
    <property type="entry name" value="Transpeptidase"/>
    <property type="match status" value="1"/>
</dbReference>
<evidence type="ECO:0000313" key="6">
    <source>
        <dbReference type="Proteomes" id="UP000234849"/>
    </source>
</evidence>
<comment type="similarity">
    <text evidence="1">Belongs to the peptidase M56 family.</text>
</comment>
<dbReference type="InterPro" id="IPR012338">
    <property type="entry name" value="Beta-lactam/transpept-like"/>
</dbReference>
<organism evidence="5 6">
    <name type="scientific">Mediterraneibacter gnavus</name>
    <name type="common">Ruminococcus gnavus</name>
    <dbReference type="NCBI Taxonomy" id="33038"/>
    <lineage>
        <taxon>Bacteria</taxon>
        <taxon>Bacillati</taxon>
        <taxon>Bacillota</taxon>
        <taxon>Clostridia</taxon>
        <taxon>Lachnospirales</taxon>
        <taxon>Lachnospiraceae</taxon>
        <taxon>Mediterraneibacter</taxon>
    </lineage>
</organism>
<evidence type="ECO:0000256" key="1">
    <source>
        <dbReference type="ARBA" id="ARBA00011075"/>
    </source>
</evidence>
<feature type="transmembrane region" description="Helical" evidence="2">
    <location>
        <begin position="41"/>
        <end position="62"/>
    </location>
</feature>
<feature type="transmembrane region" description="Helical" evidence="2">
    <location>
        <begin position="323"/>
        <end position="343"/>
    </location>
</feature>
<dbReference type="CDD" id="cd07341">
    <property type="entry name" value="M56_BlaR1_MecR1_like"/>
    <property type="match status" value="1"/>
</dbReference>
<dbReference type="Pfam" id="PF05569">
    <property type="entry name" value="Peptidase_M56"/>
    <property type="match status" value="1"/>
</dbReference>
<comment type="caution">
    <text evidence="5">The sequence shown here is derived from an EMBL/GenBank/DDBJ whole genome shotgun (WGS) entry which is preliminary data.</text>
</comment>
<dbReference type="EMBL" id="NIHM01000003">
    <property type="protein sequence ID" value="PLT57208.1"/>
    <property type="molecule type" value="Genomic_DNA"/>
</dbReference>